<dbReference type="OrthoDB" id="1892100at2759"/>
<reference evidence="2" key="3">
    <citation type="submission" date="2019-07" db="EMBL/GenBank/DDBJ databases">
        <authorList>
            <person name="Seetharam A."/>
            <person name="Woodhouse M."/>
            <person name="Cannon E."/>
        </authorList>
    </citation>
    <scope>NUCLEOTIDE SEQUENCE [LARGE SCALE GENOMIC DNA]</scope>
    <source>
        <strain evidence="2">cv. B73</strain>
    </source>
</reference>
<dbReference type="RefSeq" id="XP_020395254.1">
    <property type="nucleotide sequence ID" value="XM_020539665.2"/>
</dbReference>
<dbReference type="EMBL" id="CM000782">
    <property type="protein sequence ID" value="AQK88726.1"/>
    <property type="molecule type" value="Genomic_DNA"/>
</dbReference>
<keyword evidence="3" id="KW-1185">Reference proteome</keyword>
<dbReference type="EnsemblPlants" id="Zm00001eb296620_T001">
    <property type="protein sequence ID" value="Zm00001eb296620_P001"/>
    <property type="gene ID" value="Zm00001eb296620"/>
</dbReference>
<dbReference type="OMA" id="TTIISCC"/>
<dbReference type="AlphaFoldDB" id="A0A1D6MDJ8"/>
<evidence type="ECO:0000313" key="2">
    <source>
        <dbReference type="EnsemblPlants" id="Zm00001eb296620_P001"/>
    </source>
</evidence>
<dbReference type="GeneID" id="109940239"/>
<dbReference type="InterPro" id="IPR053350">
    <property type="entry name" value="CV_Inducer"/>
</dbReference>
<organism evidence="1">
    <name type="scientific">Zea mays</name>
    <name type="common">Maize</name>
    <dbReference type="NCBI Taxonomy" id="4577"/>
    <lineage>
        <taxon>Eukaryota</taxon>
        <taxon>Viridiplantae</taxon>
        <taxon>Streptophyta</taxon>
        <taxon>Embryophyta</taxon>
        <taxon>Tracheophyta</taxon>
        <taxon>Spermatophyta</taxon>
        <taxon>Magnoliopsida</taxon>
        <taxon>Liliopsida</taxon>
        <taxon>Poales</taxon>
        <taxon>Poaceae</taxon>
        <taxon>PACMAD clade</taxon>
        <taxon>Panicoideae</taxon>
        <taxon>Andropogonodae</taxon>
        <taxon>Andropogoneae</taxon>
        <taxon>Tripsacinae</taxon>
        <taxon>Zea</taxon>
    </lineage>
</organism>
<accession>A0A1D6MDJ8</accession>
<dbReference type="ExpressionAtlas" id="A0A1D6MDJ8">
    <property type="expression patterns" value="baseline and differential"/>
</dbReference>
<gene>
    <name evidence="2" type="primary">LOC109940239</name>
    <name evidence="1" type="ORF">ZEAMMB73_Zm00001d039099</name>
</gene>
<proteinExistence type="predicted"/>
<dbReference type="PANTHER" id="PTHR37210:SF5">
    <property type="match status" value="1"/>
</dbReference>
<reference evidence="1" key="2">
    <citation type="submission" date="2015-12" db="EMBL/GenBank/DDBJ databases">
        <title>Update maize B73 reference genome by single molecule sequencing technologies.</title>
        <authorList>
            <consortium name="Maize Genome Sequencing Project"/>
            <person name="Ware D."/>
        </authorList>
    </citation>
    <scope>NUCLEOTIDE SEQUENCE</scope>
    <source>
        <tissue evidence="1">Seedling</tissue>
    </source>
</reference>
<name>A0A1D6MDJ8_MAIZE</name>
<sequence length="160" mass="15878">MAAPSSTAATIISSCCRLGPPAPPEQAAAGARRTQAPAAGVSASHALRGACVAAAACAAMGMAGGGDIALARDGASVAAWTDAMGAARTKAPAPARWSERRQCPPWRANSLENVVPENLPRPPAPRRFDSVSVSAAAPDLVAPPSSVLAAVRPGTGCFSL</sequence>
<reference evidence="3" key="1">
    <citation type="journal article" date="2009" name="Science">
        <title>The B73 maize genome: complexity, diversity, and dynamics.</title>
        <authorList>
            <person name="Schnable P.S."/>
            <person name="Ware D."/>
            <person name="Fulton R.S."/>
            <person name="Stein J.C."/>
            <person name="Wei F."/>
            <person name="Pasternak S."/>
            <person name="Liang C."/>
            <person name="Zhang J."/>
            <person name="Fulton L."/>
            <person name="Graves T.A."/>
            <person name="Minx P."/>
            <person name="Reily A.D."/>
            <person name="Courtney L."/>
            <person name="Kruchowski S.S."/>
            <person name="Tomlinson C."/>
            <person name="Strong C."/>
            <person name="Delehaunty K."/>
            <person name="Fronick C."/>
            <person name="Courtney B."/>
            <person name="Rock S.M."/>
            <person name="Belter E."/>
            <person name="Du F."/>
            <person name="Kim K."/>
            <person name="Abbott R.M."/>
            <person name="Cotton M."/>
            <person name="Levy A."/>
            <person name="Marchetto P."/>
            <person name="Ochoa K."/>
            <person name="Jackson S.M."/>
            <person name="Gillam B."/>
            <person name="Chen W."/>
            <person name="Yan L."/>
            <person name="Higginbotham J."/>
            <person name="Cardenas M."/>
            <person name="Waligorski J."/>
            <person name="Applebaum E."/>
            <person name="Phelps L."/>
            <person name="Falcone J."/>
            <person name="Kanchi K."/>
            <person name="Thane T."/>
            <person name="Scimone A."/>
            <person name="Thane N."/>
            <person name="Henke J."/>
            <person name="Wang T."/>
            <person name="Ruppert J."/>
            <person name="Shah N."/>
            <person name="Rotter K."/>
            <person name="Hodges J."/>
            <person name="Ingenthron E."/>
            <person name="Cordes M."/>
            <person name="Kohlberg S."/>
            <person name="Sgro J."/>
            <person name="Delgado B."/>
            <person name="Mead K."/>
            <person name="Chinwalla A."/>
            <person name="Leonard S."/>
            <person name="Crouse K."/>
            <person name="Collura K."/>
            <person name="Kudrna D."/>
            <person name="Currie J."/>
            <person name="He R."/>
            <person name="Angelova A."/>
            <person name="Rajasekar S."/>
            <person name="Mueller T."/>
            <person name="Lomeli R."/>
            <person name="Scara G."/>
            <person name="Ko A."/>
            <person name="Delaney K."/>
            <person name="Wissotski M."/>
            <person name="Lopez G."/>
            <person name="Campos D."/>
            <person name="Braidotti M."/>
            <person name="Ashley E."/>
            <person name="Golser W."/>
            <person name="Kim H."/>
            <person name="Lee S."/>
            <person name="Lin J."/>
            <person name="Dujmic Z."/>
            <person name="Kim W."/>
            <person name="Talag J."/>
            <person name="Zuccolo A."/>
            <person name="Fan C."/>
            <person name="Sebastian A."/>
            <person name="Kramer M."/>
            <person name="Spiegel L."/>
            <person name="Nascimento L."/>
            <person name="Zutavern T."/>
            <person name="Miller B."/>
            <person name="Ambroise C."/>
            <person name="Muller S."/>
            <person name="Spooner W."/>
            <person name="Narechania A."/>
            <person name="Ren L."/>
            <person name="Wei S."/>
            <person name="Kumari S."/>
            <person name="Faga B."/>
            <person name="Levy M.J."/>
            <person name="McMahan L."/>
            <person name="Van Buren P."/>
            <person name="Vaughn M.W."/>
            <person name="Ying K."/>
            <person name="Yeh C.-T."/>
            <person name="Emrich S.J."/>
            <person name="Jia Y."/>
            <person name="Kalyanaraman A."/>
            <person name="Hsia A.-P."/>
            <person name="Barbazuk W.B."/>
            <person name="Baucom R.S."/>
            <person name="Brutnell T.P."/>
            <person name="Carpita N.C."/>
            <person name="Chaparro C."/>
            <person name="Chia J.-M."/>
            <person name="Deragon J.-M."/>
            <person name="Estill J.C."/>
            <person name="Fu Y."/>
            <person name="Jeddeloh J.A."/>
            <person name="Han Y."/>
            <person name="Lee H."/>
            <person name="Li P."/>
            <person name="Lisch D.R."/>
            <person name="Liu S."/>
            <person name="Liu Z."/>
            <person name="Nagel D.H."/>
            <person name="McCann M.C."/>
            <person name="SanMiguel P."/>
            <person name="Myers A.M."/>
            <person name="Nettleton D."/>
            <person name="Nguyen J."/>
            <person name="Penning B.W."/>
            <person name="Ponnala L."/>
            <person name="Schneider K.L."/>
            <person name="Schwartz D.C."/>
            <person name="Sharma A."/>
            <person name="Soderlund C."/>
            <person name="Springer N.M."/>
            <person name="Sun Q."/>
            <person name="Wang H."/>
            <person name="Waterman M."/>
            <person name="Westerman R."/>
            <person name="Wolfgruber T.K."/>
            <person name="Yang L."/>
            <person name="Yu Y."/>
            <person name="Zhang L."/>
            <person name="Zhou S."/>
            <person name="Zhu Q."/>
            <person name="Bennetzen J.L."/>
            <person name="Dawe R.K."/>
            <person name="Jiang J."/>
            <person name="Jiang N."/>
            <person name="Presting G.G."/>
            <person name="Wessler S.R."/>
            <person name="Aluru S."/>
            <person name="Martienssen R.A."/>
            <person name="Clifton S.W."/>
            <person name="McCombie W.R."/>
            <person name="Wing R.A."/>
            <person name="Wilson R.K."/>
        </authorList>
    </citation>
    <scope>NUCLEOTIDE SEQUENCE [LARGE SCALE GENOMIC DNA]</scope>
    <source>
        <strain evidence="3">cv. B73</strain>
    </source>
</reference>
<dbReference type="PANTHER" id="PTHR37210">
    <property type="entry name" value="EXPRESSED PROTEIN"/>
    <property type="match status" value="1"/>
</dbReference>
<evidence type="ECO:0000313" key="1">
    <source>
        <dbReference type="EMBL" id="AQK88726.1"/>
    </source>
</evidence>
<protein>
    <submittedName>
        <fullName evidence="1 2">Uncharacterized protein</fullName>
    </submittedName>
</protein>
<dbReference type="Proteomes" id="UP000007305">
    <property type="component" value="Chromosome 6"/>
</dbReference>
<dbReference type="Gramene" id="Zm00001eb296620_T001">
    <property type="protein sequence ID" value="Zm00001eb296620_P001"/>
    <property type="gene ID" value="Zm00001eb296620"/>
</dbReference>
<evidence type="ECO:0000313" key="3">
    <source>
        <dbReference type="Proteomes" id="UP000007305"/>
    </source>
</evidence>
<dbReference type="STRING" id="4577.A0A1D6MDJ8"/>
<reference evidence="2" key="4">
    <citation type="submission" date="2021-05" db="UniProtKB">
        <authorList>
            <consortium name="EnsemblPlants"/>
        </authorList>
    </citation>
    <scope>IDENTIFICATION</scope>
    <source>
        <strain evidence="2">cv. B73</strain>
    </source>
</reference>